<reference evidence="1 2" key="1">
    <citation type="submission" date="2017-03" db="EMBL/GenBank/DDBJ databases">
        <title>Genome Survey of Euroglyphus maynei.</title>
        <authorList>
            <person name="Arlian L.G."/>
            <person name="Morgan M.S."/>
            <person name="Rider S.D."/>
        </authorList>
    </citation>
    <scope>NUCLEOTIDE SEQUENCE [LARGE SCALE GENOMIC DNA]</scope>
    <source>
        <strain evidence="1">Arlian Lab</strain>
        <tissue evidence="1">Whole body</tissue>
    </source>
</reference>
<name>A0A1Y3BGM8_EURMA</name>
<evidence type="ECO:0000313" key="2">
    <source>
        <dbReference type="Proteomes" id="UP000194236"/>
    </source>
</evidence>
<comment type="caution">
    <text evidence="1">The sequence shown here is derived from an EMBL/GenBank/DDBJ whole genome shotgun (WGS) entry which is preliminary data.</text>
</comment>
<gene>
    <name evidence="1" type="ORF">BLA29_013918</name>
</gene>
<organism evidence="1 2">
    <name type="scientific">Euroglyphus maynei</name>
    <name type="common">Mayne's house dust mite</name>
    <dbReference type="NCBI Taxonomy" id="6958"/>
    <lineage>
        <taxon>Eukaryota</taxon>
        <taxon>Metazoa</taxon>
        <taxon>Ecdysozoa</taxon>
        <taxon>Arthropoda</taxon>
        <taxon>Chelicerata</taxon>
        <taxon>Arachnida</taxon>
        <taxon>Acari</taxon>
        <taxon>Acariformes</taxon>
        <taxon>Sarcoptiformes</taxon>
        <taxon>Astigmata</taxon>
        <taxon>Psoroptidia</taxon>
        <taxon>Analgoidea</taxon>
        <taxon>Pyroglyphidae</taxon>
        <taxon>Pyroglyphinae</taxon>
        <taxon>Euroglyphus</taxon>
    </lineage>
</organism>
<feature type="non-terminal residue" evidence="1">
    <location>
        <position position="70"/>
    </location>
</feature>
<keyword evidence="2" id="KW-1185">Reference proteome</keyword>
<dbReference type="Proteomes" id="UP000194236">
    <property type="component" value="Unassembled WGS sequence"/>
</dbReference>
<dbReference type="AlphaFoldDB" id="A0A1Y3BGM8"/>
<evidence type="ECO:0000313" key="1">
    <source>
        <dbReference type="EMBL" id="OTF79204.1"/>
    </source>
</evidence>
<accession>A0A1Y3BGM8</accession>
<dbReference type="EMBL" id="MUJZ01024318">
    <property type="protein sequence ID" value="OTF79204.1"/>
    <property type="molecule type" value="Genomic_DNA"/>
</dbReference>
<sequence>MFNIEKFNVDDEISDKRPDFDDGDDDIVNEKSRHELLVKEVVKKFGGRNADRRPQWKSDRLEVRTDIDEH</sequence>
<proteinExistence type="predicted"/>
<protein>
    <submittedName>
        <fullName evidence="1">Uncharacterized protein</fullName>
    </submittedName>
</protein>